<dbReference type="GO" id="GO:0005524">
    <property type="term" value="F:ATP binding"/>
    <property type="evidence" value="ECO:0007669"/>
    <property type="project" value="UniProtKB-KW"/>
</dbReference>
<keyword evidence="5" id="KW-0418">Kinase</keyword>
<evidence type="ECO:0000313" key="9">
    <source>
        <dbReference type="EMBL" id="CAF1522721.1"/>
    </source>
</evidence>
<dbReference type="Proteomes" id="UP000663854">
    <property type="component" value="Unassembled WGS sequence"/>
</dbReference>
<name>A0A815URN9_9BILA</name>
<dbReference type="SMART" id="SM00133">
    <property type="entry name" value="S_TK_X"/>
    <property type="match status" value="1"/>
</dbReference>
<keyword evidence="2" id="KW-0597">Phosphoprotein</keyword>
<gene>
    <name evidence="10" type="ORF">JXQ802_LOCUS56279</name>
    <name evidence="9" type="ORF">PYM288_LOCUS39721</name>
</gene>
<evidence type="ECO:0000313" key="10">
    <source>
        <dbReference type="EMBL" id="CAF1662572.1"/>
    </source>
</evidence>
<accession>A0A815URN9</accession>
<evidence type="ECO:0000256" key="4">
    <source>
        <dbReference type="ARBA" id="ARBA00022741"/>
    </source>
</evidence>
<evidence type="ECO:0008006" key="13">
    <source>
        <dbReference type="Google" id="ProtNLM"/>
    </source>
</evidence>
<evidence type="ECO:0000256" key="6">
    <source>
        <dbReference type="ARBA" id="ARBA00022840"/>
    </source>
</evidence>
<evidence type="ECO:0000256" key="2">
    <source>
        <dbReference type="ARBA" id="ARBA00022553"/>
    </source>
</evidence>
<evidence type="ECO:0000259" key="7">
    <source>
        <dbReference type="PROSITE" id="PS50011"/>
    </source>
</evidence>
<evidence type="ECO:0000313" key="12">
    <source>
        <dbReference type="Proteomes" id="UP000663870"/>
    </source>
</evidence>
<dbReference type="PROSITE" id="PS50011">
    <property type="entry name" value="PROTEIN_KINASE_DOM"/>
    <property type="match status" value="1"/>
</dbReference>
<evidence type="ECO:0000259" key="8">
    <source>
        <dbReference type="PROSITE" id="PS51285"/>
    </source>
</evidence>
<dbReference type="EMBL" id="CAJNOL010013122">
    <property type="protein sequence ID" value="CAF1662572.1"/>
    <property type="molecule type" value="Genomic_DNA"/>
</dbReference>
<dbReference type="InterPro" id="IPR000961">
    <property type="entry name" value="AGC-kinase_C"/>
</dbReference>
<keyword evidence="6" id="KW-0067">ATP-binding</keyword>
<dbReference type="Gene3D" id="3.30.200.20">
    <property type="entry name" value="Phosphorylase Kinase, domain 1"/>
    <property type="match status" value="1"/>
</dbReference>
<dbReference type="AlphaFoldDB" id="A0A815URN9"/>
<sequence length="163" mass="18855">VLMFEMMAGRSPFEIVGSAENPDLNTEDRLFQVILEQPIRIPRSLTVKAKNVLEGFLNKDPRYRLGCRYDPMLGCQAGFQDICLHPFFYPAIDWQRLESRQIVPPYKPILTEDKDLSHFDPQFTNEDVVLTPEDDEVLARIQQSEFEGFEYVNPLIMTVEGNV</sequence>
<reference evidence="9" key="1">
    <citation type="submission" date="2021-02" db="EMBL/GenBank/DDBJ databases">
        <authorList>
            <person name="Nowell W R."/>
        </authorList>
    </citation>
    <scope>NUCLEOTIDE SEQUENCE</scope>
</reference>
<comment type="caution">
    <text evidence="9">The sequence shown here is derived from an EMBL/GenBank/DDBJ whole genome shotgun (WGS) entry which is preliminary data.</text>
</comment>
<dbReference type="EMBL" id="CAJNOH010011274">
    <property type="protein sequence ID" value="CAF1522721.1"/>
    <property type="molecule type" value="Genomic_DNA"/>
</dbReference>
<evidence type="ECO:0000256" key="3">
    <source>
        <dbReference type="ARBA" id="ARBA00022679"/>
    </source>
</evidence>
<dbReference type="InterPro" id="IPR000719">
    <property type="entry name" value="Prot_kinase_dom"/>
</dbReference>
<keyword evidence="1" id="KW-0723">Serine/threonine-protein kinase</keyword>
<protein>
    <recommendedName>
        <fullName evidence="13">Protein kinase C iota</fullName>
    </recommendedName>
</protein>
<keyword evidence="12" id="KW-1185">Reference proteome</keyword>
<dbReference type="PROSITE" id="PS51285">
    <property type="entry name" value="AGC_KINASE_CTER"/>
    <property type="match status" value="1"/>
</dbReference>
<proteinExistence type="predicted"/>
<dbReference type="PANTHER" id="PTHR24351">
    <property type="entry name" value="RIBOSOMAL PROTEIN S6 KINASE"/>
    <property type="match status" value="1"/>
</dbReference>
<evidence type="ECO:0000313" key="11">
    <source>
        <dbReference type="Proteomes" id="UP000663854"/>
    </source>
</evidence>
<evidence type="ECO:0000256" key="5">
    <source>
        <dbReference type="ARBA" id="ARBA00022777"/>
    </source>
</evidence>
<dbReference type="Pfam" id="PF00433">
    <property type="entry name" value="Pkinase_C"/>
    <property type="match status" value="1"/>
</dbReference>
<organism evidence="9 11">
    <name type="scientific">Rotaria sordida</name>
    <dbReference type="NCBI Taxonomy" id="392033"/>
    <lineage>
        <taxon>Eukaryota</taxon>
        <taxon>Metazoa</taxon>
        <taxon>Spiralia</taxon>
        <taxon>Gnathifera</taxon>
        <taxon>Rotifera</taxon>
        <taxon>Eurotatoria</taxon>
        <taxon>Bdelloidea</taxon>
        <taxon>Philodinida</taxon>
        <taxon>Philodinidae</taxon>
        <taxon>Rotaria</taxon>
    </lineage>
</organism>
<keyword evidence="3" id="KW-0808">Transferase</keyword>
<dbReference type="Proteomes" id="UP000663870">
    <property type="component" value="Unassembled WGS sequence"/>
</dbReference>
<dbReference type="GO" id="GO:0004674">
    <property type="term" value="F:protein serine/threonine kinase activity"/>
    <property type="evidence" value="ECO:0007669"/>
    <property type="project" value="UniProtKB-KW"/>
</dbReference>
<feature type="domain" description="Protein kinase" evidence="7">
    <location>
        <begin position="1"/>
        <end position="88"/>
    </location>
</feature>
<keyword evidence="4" id="KW-0547">Nucleotide-binding</keyword>
<dbReference type="InterPro" id="IPR011009">
    <property type="entry name" value="Kinase-like_dom_sf"/>
</dbReference>
<dbReference type="InterPro" id="IPR017892">
    <property type="entry name" value="Pkinase_C"/>
</dbReference>
<feature type="non-terminal residue" evidence="9">
    <location>
        <position position="1"/>
    </location>
</feature>
<dbReference type="Gene3D" id="1.10.510.10">
    <property type="entry name" value="Transferase(Phosphotransferase) domain 1"/>
    <property type="match status" value="1"/>
</dbReference>
<dbReference type="SUPFAM" id="SSF56112">
    <property type="entry name" value="Protein kinase-like (PK-like)"/>
    <property type="match status" value="1"/>
</dbReference>
<evidence type="ECO:0000256" key="1">
    <source>
        <dbReference type="ARBA" id="ARBA00022527"/>
    </source>
</evidence>
<feature type="domain" description="AGC-kinase C-terminal" evidence="8">
    <location>
        <begin position="90"/>
        <end position="161"/>
    </location>
</feature>